<evidence type="ECO:0000256" key="4">
    <source>
        <dbReference type="ARBA" id="ARBA00022759"/>
    </source>
</evidence>
<dbReference type="Proteomes" id="UP001151760">
    <property type="component" value="Unassembled WGS sequence"/>
</dbReference>
<dbReference type="GO" id="GO:0003964">
    <property type="term" value="F:RNA-directed DNA polymerase activity"/>
    <property type="evidence" value="ECO:0007669"/>
    <property type="project" value="UniProtKB-KW"/>
</dbReference>
<accession>A0ABQ4WC88</accession>
<dbReference type="Pfam" id="PF17917">
    <property type="entry name" value="RT_RNaseH"/>
    <property type="match status" value="1"/>
</dbReference>
<organism evidence="10 11">
    <name type="scientific">Tanacetum coccineum</name>
    <dbReference type="NCBI Taxonomy" id="301880"/>
    <lineage>
        <taxon>Eukaryota</taxon>
        <taxon>Viridiplantae</taxon>
        <taxon>Streptophyta</taxon>
        <taxon>Embryophyta</taxon>
        <taxon>Tracheophyta</taxon>
        <taxon>Spermatophyta</taxon>
        <taxon>Magnoliopsida</taxon>
        <taxon>eudicotyledons</taxon>
        <taxon>Gunneridae</taxon>
        <taxon>Pentapetalae</taxon>
        <taxon>asterids</taxon>
        <taxon>campanulids</taxon>
        <taxon>Asterales</taxon>
        <taxon>Asteraceae</taxon>
        <taxon>Asteroideae</taxon>
        <taxon>Anthemideae</taxon>
        <taxon>Anthemidinae</taxon>
        <taxon>Tanacetum</taxon>
    </lineage>
</organism>
<reference evidence="10" key="1">
    <citation type="journal article" date="2022" name="Int. J. Mol. Sci.">
        <title>Draft Genome of Tanacetum Coccineum: Genomic Comparison of Closely Related Tanacetum-Family Plants.</title>
        <authorList>
            <person name="Yamashiro T."/>
            <person name="Shiraishi A."/>
            <person name="Nakayama K."/>
            <person name="Satake H."/>
        </authorList>
    </citation>
    <scope>NUCLEOTIDE SEQUENCE</scope>
</reference>
<comment type="caution">
    <text evidence="10">The sequence shown here is derived from an EMBL/GenBank/DDBJ whole genome shotgun (WGS) entry which is preliminary data.</text>
</comment>
<protein>
    <submittedName>
        <fullName evidence="10">Reverse transcriptase domain-containing protein</fullName>
    </submittedName>
</protein>
<dbReference type="EMBL" id="BQNB010008517">
    <property type="protein sequence ID" value="GJS50456.1"/>
    <property type="molecule type" value="Genomic_DNA"/>
</dbReference>
<keyword evidence="5" id="KW-0378">Hydrolase</keyword>
<keyword evidence="3" id="KW-0540">Nuclease</keyword>
<evidence type="ECO:0000313" key="10">
    <source>
        <dbReference type="EMBL" id="GJS50456.1"/>
    </source>
</evidence>
<dbReference type="InterPro" id="IPR043502">
    <property type="entry name" value="DNA/RNA_pol_sf"/>
</dbReference>
<evidence type="ECO:0000313" key="11">
    <source>
        <dbReference type="Proteomes" id="UP001151760"/>
    </source>
</evidence>
<keyword evidence="7" id="KW-0175">Coiled coil</keyword>
<gene>
    <name evidence="10" type="ORF">Tco_0623818</name>
</gene>
<evidence type="ECO:0000256" key="3">
    <source>
        <dbReference type="ARBA" id="ARBA00022722"/>
    </source>
</evidence>
<dbReference type="PANTHER" id="PTHR34072:SF52">
    <property type="entry name" value="RIBONUCLEASE H"/>
    <property type="match status" value="1"/>
</dbReference>
<feature type="compositionally biased region" description="Basic and acidic residues" evidence="8">
    <location>
        <begin position="170"/>
        <end position="182"/>
    </location>
</feature>
<evidence type="ECO:0000256" key="5">
    <source>
        <dbReference type="ARBA" id="ARBA00022801"/>
    </source>
</evidence>
<evidence type="ECO:0000256" key="7">
    <source>
        <dbReference type="SAM" id="Coils"/>
    </source>
</evidence>
<name>A0ABQ4WC88_9ASTR</name>
<keyword evidence="2" id="KW-0548">Nucleotidyltransferase</keyword>
<feature type="domain" description="Reverse transcriptase RNase H-like" evidence="9">
    <location>
        <begin position="19"/>
        <end position="112"/>
    </location>
</feature>
<evidence type="ECO:0000256" key="8">
    <source>
        <dbReference type="SAM" id="MobiDB-lite"/>
    </source>
</evidence>
<dbReference type="SUPFAM" id="SSF56672">
    <property type="entry name" value="DNA/RNA polymerases"/>
    <property type="match status" value="1"/>
</dbReference>
<keyword evidence="11" id="KW-1185">Reference proteome</keyword>
<keyword evidence="4" id="KW-0255">Endonuclease</keyword>
<dbReference type="CDD" id="cd09274">
    <property type="entry name" value="RNase_HI_RT_Ty3"/>
    <property type="match status" value="1"/>
</dbReference>
<keyword evidence="1" id="KW-0808">Transferase</keyword>
<evidence type="ECO:0000256" key="2">
    <source>
        <dbReference type="ARBA" id="ARBA00022695"/>
    </source>
</evidence>
<feature type="coiled-coil region" evidence="7">
    <location>
        <begin position="105"/>
        <end position="132"/>
    </location>
</feature>
<dbReference type="InterPro" id="IPR041373">
    <property type="entry name" value="RT_RNaseH"/>
</dbReference>
<evidence type="ECO:0000256" key="6">
    <source>
        <dbReference type="ARBA" id="ARBA00022918"/>
    </source>
</evidence>
<sequence length="313" mass="36648">MIKHRLCNAPIMALPKGIKNFMVYCDASHKGLGCVLMHEKKIIVYASRQLMKHEKNYTTHDLELGAVVFALKIWRHYPYSTKGTVIADHQSLQHILDHKLLNMRHRRWIRAIERLQLQCEALKEENLEAEKHHKADPKFEFLSDGVKPVERDTRPTQGLTRGYSGSIDEDIAHPPDRRRLPDEETNTYLHQRENDTSRSPLCWLEAGDRKLMRLDIIQETIDKITTVKKEKKSNLVAYRLLLRKELSGIHDVFHVSSMKKRLTDETLVVSLEEIQITDKLWFKEESLEIMDREVKRLKHSLTLIVKSLMEFAS</sequence>
<evidence type="ECO:0000256" key="1">
    <source>
        <dbReference type="ARBA" id="ARBA00022679"/>
    </source>
</evidence>
<evidence type="ECO:0000259" key="9">
    <source>
        <dbReference type="Pfam" id="PF17917"/>
    </source>
</evidence>
<feature type="region of interest" description="Disordered" evidence="8">
    <location>
        <begin position="150"/>
        <end position="182"/>
    </location>
</feature>
<keyword evidence="6 10" id="KW-0695">RNA-directed DNA polymerase</keyword>
<reference evidence="10" key="2">
    <citation type="submission" date="2022-01" db="EMBL/GenBank/DDBJ databases">
        <authorList>
            <person name="Yamashiro T."/>
            <person name="Shiraishi A."/>
            <person name="Satake H."/>
            <person name="Nakayama K."/>
        </authorList>
    </citation>
    <scope>NUCLEOTIDE SEQUENCE</scope>
</reference>
<proteinExistence type="predicted"/>
<dbReference type="PANTHER" id="PTHR34072">
    <property type="entry name" value="ENZYMATIC POLYPROTEIN-RELATED"/>
    <property type="match status" value="1"/>
</dbReference>